<sequence>MADQEDVPTHCAIVRGQAQVQRVDQVEVDVRPLRPSNDNNFELTLLLNLIASNLETKVDDAEFEENEVYAMI</sequence>
<accession>A0A835M634</accession>
<comment type="caution">
    <text evidence="1">The sequence shown here is derived from an EMBL/GenBank/DDBJ whole genome shotgun (WGS) entry which is preliminary data.</text>
</comment>
<protein>
    <submittedName>
        <fullName evidence="1">Uncharacterized protein</fullName>
    </submittedName>
</protein>
<gene>
    <name evidence="1" type="ORF">IFM89_015860</name>
</gene>
<proteinExistence type="predicted"/>
<dbReference type="Proteomes" id="UP000631114">
    <property type="component" value="Unassembled WGS sequence"/>
</dbReference>
<evidence type="ECO:0000313" key="1">
    <source>
        <dbReference type="EMBL" id="KAF9621038.1"/>
    </source>
</evidence>
<name>A0A835M634_9MAGN</name>
<dbReference type="AlphaFoldDB" id="A0A835M634"/>
<keyword evidence="2" id="KW-1185">Reference proteome</keyword>
<dbReference type="EMBL" id="JADFTS010000002">
    <property type="protein sequence ID" value="KAF9621038.1"/>
    <property type="molecule type" value="Genomic_DNA"/>
</dbReference>
<reference evidence="1 2" key="1">
    <citation type="submission" date="2020-10" db="EMBL/GenBank/DDBJ databases">
        <title>The Coptis chinensis genome and diversification of protoberbering-type alkaloids.</title>
        <authorList>
            <person name="Wang B."/>
            <person name="Shu S."/>
            <person name="Song C."/>
            <person name="Liu Y."/>
        </authorList>
    </citation>
    <scope>NUCLEOTIDE SEQUENCE [LARGE SCALE GENOMIC DNA]</scope>
    <source>
        <strain evidence="1">HL-2020</strain>
        <tissue evidence="1">Leaf</tissue>
    </source>
</reference>
<organism evidence="1 2">
    <name type="scientific">Coptis chinensis</name>
    <dbReference type="NCBI Taxonomy" id="261450"/>
    <lineage>
        <taxon>Eukaryota</taxon>
        <taxon>Viridiplantae</taxon>
        <taxon>Streptophyta</taxon>
        <taxon>Embryophyta</taxon>
        <taxon>Tracheophyta</taxon>
        <taxon>Spermatophyta</taxon>
        <taxon>Magnoliopsida</taxon>
        <taxon>Ranunculales</taxon>
        <taxon>Ranunculaceae</taxon>
        <taxon>Coptidoideae</taxon>
        <taxon>Coptis</taxon>
    </lineage>
</organism>
<evidence type="ECO:0000313" key="2">
    <source>
        <dbReference type="Proteomes" id="UP000631114"/>
    </source>
</evidence>